<dbReference type="EMBL" id="CAMAPF010001073">
    <property type="protein sequence ID" value="CAH9144941.1"/>
    <property type="molecule type" value="Genomic_DNA"/>
</dbReference>
<gene>
    <name evidence="1" type="ORF">CEPIT_LOCUS41831</name>
</gene>
<proteinExistence type="predicted"/>
<dbReference type="AlphaFoldDB" id="A0AAV0GAW3"/>
<evidence type="ECO:0000313" key="2">
    <source>
        <dbReference type="Proteomes" id="UP001152523"/>
    </source>
</evidence>
<organism evidence="1 2">
    <name type="scientific">Cuscuta epithymum</name>
    <dbReference type="NCBI Taxonomy" id="186058"/>
    <lineage>
        <taxon>Eukaryota</taxon>
        <taxon>Viridiplantae</taxon>
        <taxon>Streptophyta</taxon>
        <taxon>Embryophyta</taxon>
        <taxon>Tracheophyta</taxon>
        <taxon>Spermatophyta</taxon>
        <taxon>Magnoliopsida</taxon>
        <taxon>eudicotyledons</taxon>
        <taxon>Gunneridae</taxon>
        <taxon>Pentapetalae</taxon>
        <taxon>asterids</taxon>
        <taxon>lamiids</taxon>
        <taxon>Solanales</taxon>
        <taxon>Convolvulaceae</taxon>
        <taxon>Cuscuteae</taxon>
        <taxon>Cuscuta</taxon>
        <taxon>Cuscuta subgen. Cuscuta</taxon>
    </lineage>
</organism>
<accession>A0AAV0GAW3</accession>
<dbReference type="Proteomes" id="UP001152523">
    <property type="component" value="Unassembled WGS sequence"/>
</dbReference>
<comment type="caution">
    <text evidence="1">The sequence shown here is derived from an EMBL/GenBank/DDBJ whole genome shotgun (WGS) entry which is preliminary data.</text>
</comment>
<keyword evidence="2" id="KW-1185">Reference proteome</keyword>
<reference evidence="1" key="1">
    <citation type="submission" date="2022-07" db="EMBL/GenBank/DDBJ databases">
        <authorList>
            <person name="Macas J."/>
            <person name="Novak P."/>
            <person name="Neumann P."/>
        </authorList>
    </citation>
    <scope>NUCLEOTIDE SEQUENCE</scope>
</reference>
<evidence type="ECO:0000313" key="1">
    <source>
        <dbReference type="EMBL" id="CAH9144941.1"/>
    </source>
</evidence>
<name>A0AAV0GAW3_9ASTE</name>
<protein>
    <submittedName>
        <fullName evidence="1">Uncharacterized protein</fullName>
    </submittedName>
</protein>
<sequence>MSVTFTFSPIALWQALSFSLSREGNTYLSMISAFGSKSRDDEFTSLALSIFFTHGLSPPPFPRPALGKGLWCTPLSPVPPSGVLRDGVSSFFLEVLDRLTHGGVFLLQLHGVPEERLEPGGDNRSC</sequence>